<feature type="compositionally biased region" description="Low complexity" evidence="4">
    <location>
        <begin position="16"/>
        <end position="51"/>
    </location>
</feature>
<dbReference type="AlphaFoldDB" id="A0A427XWH4"/>
<dbReference type="PANTHER" id="PTHR45982">
    <property type="entry name" value="REGULATOR OF CHROMOSOME CONDENSATION"/>
    <property type="match status" value="1"/>
</dbReference>
<dbReference type="InterPro" id="IPR058923">
    <property type="entry name" value="RCC1-like_dom"/>
</dbReference>
<dbReference type="STRING" id="105984.A0A427XWH4"/>
<protein>
    <recommendedName>
        <fullName evidence="5">RCC1-like domain-containing protein</fullName>
    </recommendedName>
</protein>
<dbReference type="OrthoDB" id="61110at2759"/>
<dbReference type="GO" id="GO:0005737">
    <property type="term" value="C:cytoplasm"/>
    <property type="evidence" value="ECO:0007669"/>
    <property type="project" value="TreeGrafter"/>
</dbReference>
<feature type="compositionally biased region" description="Basic and acidic residues" evidence="4">
    <location>
        <begin position="59"/>
        <end position="73"/>
    </location>
</feature>
<dbReference type="PANTHER" id="PTHR45982:SF1">
    <property type="entry name" value="REGULATOR OF CHROMOSOME CONDENSATION"/>
    <property type="match status" value="1"/>
</dbReference>
<dbReference type="EMBL" id="RSCE01000004">
    <property type="protein sequence ID" value="RSH83183.1"/>
    <property type="molecule type" value="Genomic_DNA"/>
</dbReference>
<evidence type="ECO:0000256" key="1">
    <source>
        <dbReference type="ARBA" id="ARBA00022658"/>
    </source>
</evidence>
<proteinExistence type="predicted"/>
<evidence type="ECO:0000256" key="3">
    <source>
        <dbReference type="PROSITE-ProRule" id="PRU00235"/>
    </source>
</evidence>
<feature type="repeat" description="RCC1" evidence="3">
    <location>
        <begin position="608"/>
        <end position="661"/>
    </location>
</feature>
<sequence length="664" mass="70143">MAPKTTSKPATKANQKAASKPGAKSAKASASAAKAKPAGKAAPKAAAAKAAAKPKPKAKAADKKDKAAADKPKAKATKAAAAKPKATKAAAAKPKAAKKEKKEKTPVSEPESEAESEAAPAAEDKPKANGSSPEPKRKAERAPAPPKAPAPIKRRKITNRLNELPLPASEGKQVFVWGTGDMGQFGLGPDELDEKPRPQLHKWFQEQAEEGELGSPGGIETIAAGGMHTLAIDQKGQVRSWGINDNAALGRNTAKIPDPENAGGFLPADEYETWPFVIEALVKENFRAVKVAAGDSVSVAVSDKGDVRAWGSFRSNEGLLGFDGVPGNSPFQFTPIELPALARVEVVDVACGADHVLALTSEGHVYVWGNGQQNQLGRRVMARRQLNGLEPERLGLRNIVHVAAGMFHSFAVDKDGIVYAWGLNTFRQTGIADEDDDMVIRPTIVDALSPALHNGSKVTQVAAGEHYSLFLFDNGEVYGCGRCDANELGLASDNPAQEGIKERRAEEKARKEKKVVDAQAALDKIKAADNADEEDIEEAQASLAEAQAGVNIPGDDMVPEPVRIAFPPIPESYEVVPELGAWSDEPTVNPIAQLAAGTRHNLAVSRSGHLYSWGLGNGAQLGLGSEEEAETPTLVRSKQLRPYDSVAPSAGGQHCVLLARIRAD</sequence>
<feature type="domain" description="RCC1-like" evidence="5">
    <location>
        <begin position="173"/>
        <end position="657"/>
    </location>
</feature>
<dbReference type="PROSITE" id="PS00626">
    <property type="entry name" value="RCC1_2"/>
    <property type="match status" value="2"/>
</dbReference>
<dbReference type="Pfam" id="PF25390">
    <property type="entry name" value="WD40_RLD"/>
    <property type="match status" value="1"/>
</dbReference>
<feature type="compositionally biased region" description="Low complexity" evidence="4">
    <location>
        <begin position="77"/>
        <end position="94"/>
    </location>
</feature>
<feature type="repeat" description="RCC1" evidence="3">
    <location>
        <begin position="363"/>
        <end position="415"/>
    </location>
</feature>
<feature type="repeat" description="RCC1" evidence="3">
    <location>
        <begin position="172"/>
        <end position="235"/>
    </location>
</feature>
<evidence type="ECO:0000256" key="2">
    <source>
        <dbReference type="ARBA" id="ARBA00022737"/>
    </source>
</evidence>
<dbReference type="GO" id="GO:0005085">
    <property type="term" value="F:guanyl-nucleotide exchange factor activity"/>
    <property type="evidence" value="ECO:0007669"/>
    <property type="project" value="TreeGrafter"/>
</dbReference>
<feature type="repeat" description="RCC1" evidence="3">
    <location>
        <begin position="305"/>
        <end position="362"/>
    </location>
</feature>
<feature type="region of interest" description="Disordered" evidence="4">
    <location>
        <begin position="1"/>
        <end position="156"/>
    </location>
</feature>
<evidence type="ECO:0000259" key="5">
    <source>
        <dbReference type="Pfam" id="PF25390"/>
    </source>
</evidence>
<dbReference type="PRINTS" id="PR00633">
    <property type="entry name" value="RCCNDNSATION"/>
</dbReference>
<dbReference type="Gene3D" id="2.130.10.30">
    <property type="entry name" value="Regulator of chromosome condensation 1/beta-lactamase-inhibitor protein II"/>
    <property type="match status" value="1"/>
</dbReference>
<keyword evidence="2" id="KW-0677">Repeat</keyword>
<keyword evidence="1" id="KW-0344">Guanine-nucleotide releasing factor</keyword>
<organism evidence="6 7">
    <name type="scientific">Apiotrichum porosum</name>
    <dbReference type="NCBI Taxonomy" id="105984"/>
    <lineage>
        <taxon>Eukaryota</taxon>
        <taxon>Fungi</taxon>
        <taxon>Dikarya</taxon>
        <taxon>Basidiomycota</taxon>
        <taxon>Agaricomycotina</taxon>
        <taxon>Tremellomycetes</taxon>
        <taxon>Trichosporonales</taxon>
        <taxon>Trichosporonaceae</taxon>
        <taxon>Apiotrichum</taxon>
    </lineage>
</organism>
<dbReference type="InterPro" id="IPR051553">
    <property type="entry name" value="Ran_GTPase-activating"/>
</dbReference>
<dbReference type="PROSITE" id="PS50012">
    <property type="entry name" value="RCC1_3"/>
    <property type="match status" value="6"/>
</dbReference>
<feature type="compositionally biased region" description="Polar residues" evidence="4">
    <location>
        <begin position="1"/>
        <end position="14"/>
    </location>
</feature>
<evidence type="ECO:0000313" key="7">
    <source>
        <dbReference type="Proteomes" id="UP000279236"/>
    </source>
</evidence>
<accession>A0A427XWH4</accession>
<evidence type="ECO:0000256" key="4">
    <source>
        <dbReference type="SAM" id="MobiDB-lite"/>
    </source>
</evidence>
<dbReference type="PROSITE" id="PS00625">
    <property type="entry name" value="RCC1_1"/>
    <property type="match status" value="1"/>
</dbReference>
<evidence type="ECO:0000313" key="6">
    <source>
        <dbReference type="EMBL" id="RSH83183.1"/>
    </source>
</evidence>
<dbReference type="Proteomes" id="UP000279236">
    <property type="component" value="Unassembled WGS sequence"/>
</dbReference>
<dbReference type="GeneID" id="39591386"/>
<dbReference type="InterPro" id="IPR000408">
    <property type="entry name" value="Reg_chr_condens"/>
</dbReference>
<dbReference type="RefSeq" id="XP_028477135.1">
    <property type="nucleotide sequence ID" value="XM_028622243.1"/>
</dbReference>
<keyword evidence="7" id="KW-1185">Reference proteome</keyword>
<comment type="caution">
    <text evidence="6">The sequence shown here is derived from an EMBL/GenBank/DDBJ whole genome shotgun (WGS) entry which is preliminary data.</text>
</comment>
<feature type="repeat" description="RCC1" evidence="3">
    <location>
        <begin position="236"/>
        <end position="304"/>
    </location>
</feature>
<dbReference type="SUPFAM" id="SSF50985">
    <property type="entry name" value="RCC1/BLIP-II"/>
    <property type="match status" value="1"/>
</dbReference>
<reference evidence="6 7" key="1">
    <citation type="submission" date="2018-11" db="EMBL/GenBank/DDBJ databases">
        <title>Genome sequence of Apiotrichum porosum DSM 27194.</title>
        <authorList>
            <person name="Aliyu H."/>
            <person name="Gorte O."/>
            <person name="Ochsenreither K."/>
        </authorList>
    </citation>
    <scope>NUCLEOTIDE SEQUENCE [LARGE SCALE GENOMIC DNA]</scope>
    <source>
        <strain evidence="6 7">DSM 27194</strain>
    </source>
</reference>
<dbReference type="InterPro" id="IPR009091">
    <property type="entry name" value="RCC1/BLIP-II"/>
</dbReference>
<feature type="repeat" description="RCC1" evidence="3">
    <location>
        <begin position="416"/>
        <end position="474"/>
    </location>
</feature>
<name>A0A427XWH4_9TREE</name>
<gene>
    <name evidence="6" type="ORF">EHS24_006843</name>
</gene>